<dbReference type="HOGENOM" id="CLU_1213450_0_0_7"/>
<feature type="region of interest" description="Disordered" evidence="1">
    <location>
        <begin position="1"/>
        <end position="37"/>
    </location>
</feature>
<gene>
    <name evidence="2" type="ordered locus">Hoch_3957</name>
</gene>
<proteinExistence type="predicted"/>
<accession>D0LI77</accession>
<dbReference type="eggNOG" id="ENOG5032PIH">
    <property type="taxonomic scope" value="Bacteria"/>
</dbReference>
<feature type="compositionally biased region" description="Polar residues" evidence="1">
    <location>
        <begin position="12"/>
        <end position="21"/>
    </location>
</feature>
<name>D0LI77_HALO1</name>
<reference evidence="2 3" key="1">
    <citation type="journal article" date="2010" name="Stand. Genomic Sci.">
        <title>Complete genome sequence of Haliangium ochraceum type strain (SMP-2).</title>
        <authorList>
            <consortium name="US DOE Joint Genome Institute (JGI-PGF)"/>
            <person name="Ivanova N."/>
            <person name="Daum C."/>
            <person name="Lang E."/>
            <person name="Abt B."/>
            <person name="Kopitz M."/>
            <person name="Saunders E."/>
            <person name="Lapidus A."/>
            <person name="Lucas S."/>
            <person name="Glavina Del Rio T."/>
            <person name="Nolan M."/>
            <person name="Tice H."/>
            <person name="Copeland A."/>
            <person name="Cheng J.F."/>
            <person name="Chen F."/>
            <person name="Bruce D."/>
            <person name="Goodwin L."/>
            <person name="Pitluck S."/>
            <person name="Mavromatis K."/>
            <person name="Pati A."/>
            <person name="Mikhailova N."/>
            <person name="Chen A."/>
            <person name="Palaniappan K."/>
            <person name="Land M."/>
            <person name="Hauser L."/>
            <person name="Chang Y.J."/>
            <person name="Jeffries C.D."/>
            <person name="Detter J.C."/>
            <person name="Brettin T."/>
            <person name="Rohde M."/>
            <person name="Goker M."/>
            <person name="Bristow J."/>
            <person name="Markowitz V."/>
            <person name="Eisen J.A."/>
            <person name="Hugenholtz P."/>
            <person name="Kyrpides N.C."/>
            <person name="Klenk H.P."/>
        </authorList>
    </citation>
    <scope>NUCLEOTIDE SEQUENCE [LARGE SCALE GENOMIC DNA]</scope>
    <source>
        <strain evidence="3">DSM 14365 / CIP 107738 / JCM 11303 / AJ 13395 / SMP-2</strain>
    </source>
</reference>
<evidence type="ECO:0000313" key="3">
    <source>
        <dbReference type="Proteomes" id="UP000001880"/>
    </source>
</evidence>
<sequence>MVASVRGAQAQAALSPSTSEVVPSARPSDAPLPSCDDTTLTQEISDRAETRGVQKRVFLKDKHFQLTARGGLFAADLLSSSYIVGGSLAYYLTEDLALEASFDLTPVDLDLDKPLAEFFGDRRFSEGMGYLVLGGLLWSPIHAKLKMAGSIVHADILVAAGAGRLLHDSVQGVSFDAGMVLELYTSQWVTFRFDVRNLMAVQEAVSETRLTNNIIATAGLSLWIPSGL</sequence>
<dbReference type="AlphaFoldDB" id="D0LI77"/>
<dbReference type="KEGG" id="hoh:Hoch_3957"/>
<dbReference type="Proteomes" id="UP000001880">
    <property type="component" value="Chromosome"/>
</dbReference>
<evidence type="ECO:0000313" key="2">
    <source>
        <dbReference type="EMBL" id="ACY16456.1"/>
    </source>
</evidence>
<protein>
    <recommendedName>
        <fullName evidence="4">Outer membrane beta-barrel domain-containing protein</fullName>
    </recommendedName>
</protein>
<evidence type="ECO:0008006" key="4">
    <source>
        <dbReference type="Google" id="ProtNLM"/>
    </source>
</evidence>
<dbReference type="STRING" id="502025.Hoch_3957"/>
<keyword evidence="3" id="KW-1185">Reference proteome</keyword>
<evidence type="ECO:0000256" key="1">
    <source>
        <dbReference type="SAM" id="MobiDB-lite"/>
    </source>
</evidence>
<dbReference type="EMBL" id="CP001804">
    <property type="protein sequence ID" value="ACY16456.1"/>
    <property type="molecule type" value="Genomic_DNA"/>
</dbReference>
<dbReference type="InterPro" id="IPR030820">
    <property type="entry name" value="OMP_myx_plus_Proteobacteria"/>
</dbReference>
<organism evidence="2 3">
    <name type="scientific">Haliangium ochraceum (strain DSM 14365 / JCM 11303 / SMP-2)</name>
    <dbReference type="NCBI Taxonomy" id="502025"/>
    <lineage>
        <taxon>Bacteria</taxon>
        <taxon>Pseudomonadati</taxon>
        <taxon>Myxococcota</taxon>
        <taxon>Polyangia</taxon>
        <taxon>Haliangiales</taxon>
        <taxon>Kofleriaceae</taxon>
        <taxon>Haliangium</taxon>
    </lineage>
</organism>
<dbReference type="NCBIfam" id="TIGR04565">
    <property type="entry name" value="OMP_myx_plus"/>
    <property type="match status" value="1"/>
</dbReference>